<keyword evidence="3" id="KW-1185">Reference proteome</keyword>
<feature type="region of interest" description="Disordered" evidence="1">
    <location>
        <begin position="39"/>
        <end position="71"/>
    </location>
</feature>
<evidence type="ECO:0000256" key="1">
    <source>
        <dbReference type="SAM" id="MobiDB-lite"/>
    </source>
</evidence>
<evidence type="ECO:0000313" key="2">
    <source>
        <dbReference type="EMBL" id="CAB1427843.1"/>
    </source>
</evidence>
<proteinExistence type="predicted"/>
<sequence>MIVADASCPDTRRLSPQKNQRLDALSPAFVFGGSCRQSKDACLQPRPRFKTSPEEDSLQSSTQRHQPQRIKNEETFAALAETLRRIYATKWHNGQTLPDFPPRTRPFDVSATVRDAGVAVWFCSELTRASEVIKIRRWRGPLEWPHQLASPPPILVVHGYRHYDITVWVPGHPITDRIVRELMCSGSD</sequence>
<dbReference type="AlphaFoldDB" id="A0A9N7UD30"/>
<evidence type="ECO:0000313" key="3">
    <source>
        <dbReference type="Proteomes" id="UP001153269"/>
    </source>
</evidence>
<dbReference type="EMBL" id="CADEAL010001001">
    <property type="protein sequence ID" value="CAB1427843.1"/>
    <property type="molecule type" value="Genomic_DNA"/>
</dbReference>
<organism evidence="2 3">
    <name type="scientific">Pleuronectes platessa</name>
    <name type="common">European plaice</name>
    <dbReference type="NCBI Taxonomy" id="8262"/>
    <lineage>
        <taxon>Eukaryota</taxon>
        <taxon>Metazoa</taxon>
        <taxon>Chordata</taxon>
        <taxon>Craniata</taxon>
        <taxon>Vertebrata</taxon>
        <taxon>Euteleostomi</taxon>
        <taxon>Actinopterygii</taxon>
        <taxon>Neopterygii</taxon>
        <taxon>Teleostei</taxon>
        <taxon>Neoteleostei</taxon>
        <taxon>Acanthomorphata</taxon>
        <taxon>Carangaria</taxon>
        <taxon>Pleuronectiformes</taxon>
        <taxon>Pleuronectoidei</taxon>
        <taxon>Pleuronectidae</taxon>
        <taxon>Pleuronectes</taxon>
    </lineage>
</organism>
<protein>
    <submittedName>
        <fullName evidence="2">Uncharacterized protein</fullName>
    </submittedName>
</protein>
<dbReference type="Proteomes" id="UP001153269">
    <property type="component" value="Unassembled WGS sequence"/>
</dbReference>
<name>A0A9N7UD30_PLEPL</name>
<gene>
    <name evidence="2" type="ORF">PLEPLA_LOCUS15788</name>
</gene>
<reference evidence="2" key="1">
    <citation type="submission" date="2020-03" db="EMBL/GenBank/DDBJ databases">
        <authorList>
            <person name="Weist P."/>
        </authorList>
    </citation>
    <scope>NUCLEOTIDE SEQUENCE</scope>
</reference>
<accession>A0A9N7UD30</accession>
<comment type="caution">
    <text evidence="2">The sequence shown here is derived from an EMBL/GenBank/DDBJ whole genome shotgun (WGS) entry which is preliminary data.</text>
</comment>